<dbReference type="PROSITE" id="PS51421">
    <property type="entry name" value="RAS"/>
    <property type="match status" value="1"/>
</dbReference>
<reference evidence="3" key="1">
    <citation type="thesis" date="2020" institute="ProQuest LLC" country="789 East Eisenhower Parkway, Ann Arbor, MI, USA">
        <title>Comparative Genomics and Chromosome Evolution.</title>
        <authorList>
            <person name="Mudd A.B."/>
        </authorList>
    </citation>
    <scope>NUCLEOTIDE SEQUENCE</scope>
    <source>
        <strain evidence="3">HN-11 Male</strain>
        <tissue evidence="3">Kidney and liver</tissue>
    </source>
</reference>
<dbReference type="SMART" id="SM00175">
    <property type="entry name" value="RAB"/>
    <property type="match status" value="1"/>
</dbReference>
<gene>
    <name evidence="3" type="ORF">GDO78_002138</name>
</gene>
<dbReference type="AlphaFoldDB" id="A0A8J6FV38"/>
<dbReference type="SMART" id="SM00174">
    <property type="entry name" value="RHO"/>
    <property type="match status" value="1"/>
</dbReference>
<name>A0A8J6FV38_ELECQ</name>
<dbReference type="SUPFAM" id="SSF52540">
    <property type="entry name" value="P-loop containing nucleoside triphosphate hydrolases"/>
    <property type="match status" value="1"/>
</dbReference>
<dbReference type="PANTHER" id="PTHR24072">
    <property type="entry name" value="RHO FAMILY GTPASE"/>
    <property type="match status" value="1"/>
</dbReference>
<dbReference type="Gene3D" id="3.40.50.300">
    <property type="entry name" value="P-loop containing nucleotide triphosphate hydrolases"/>
    <property type="match status" value="1"/>
</dbReference>
<dbReference type="GO" id="GO:0003924">
    <property type="term" value="F:GTPase activity"/>
    <property type="evidence" value="ECO:0007669"/>
    <property type="project" value="InterPro"/>
</dbReference>
<dbReference type="PROSITE" id="PS51419">
    <property type="entry name" value="RAB"/>
    <property type="match status" value="1"/>
</dbReference>
<dbReference type="GO" id="GO:0007264">
    <property type="term" value="P:small GTPase-mediated signal transduction"/>
    <property type="evidence" value="ECO:0007669"/>
    <property type="project" value="InterPro"/>
</dbReference>
<dbReference type="SMART" id="SM00173">
    <property type="entry name" value="RAS"/>
    <property type="match status" value="1"/>
</dbReference>
<protein>
    <recommendedName>
        <fullName evidence="5">Rho-related GTP-binding protein RhoB</fullName>
    </recommendedName>
</protein>
<evidence type="ECO:0008006" key="5">
    <source>
        <dbReference type="Google" id="ProtNLM"/>
    </source>
</evidence>
<evidence type="ECO:0000313" key="4">
    <source>
        <dbReference type="Proteomes" id="UP000770717"/>
    </source>
</evidence>
<keyword evidence="2" id="KW-0342">GTP-binding</keyword>
<dbReference type="InterPro" id="IPR001806">
    <property type="entry name" value="Small_GTPase"/>
</dbReference>
<dbReference type="InterPro" id="IPR005225">
    <property type="entry name" value="Small_GTP-bd"/>
</dbReference>
<evidence type="ECO:0000313" key="3">
    <source>
        <dbReference type="EMBL" id="KAG9494637.1"/>
    </source>
</evidence>
<proteinExistence type="predicted"/>
<dbReference type="NCBIfam" id="TIGR00231">
    <property type="entry name" value="small_GTP"/>
    <property type="match status" value="1"/>
</dbReference>
<evidence type="ECO:0000256" key="1">
    <source>
        <dbReference type="ARBA" id="ARBA00022741"/>
    </source>
</evidence>
<dbReference type="InterPro" id="IPR027417">
    <property type="entry name" value="P-loop_NTPase"/>
</dbReference>
<comment type="caution">
    <text evidence="3">The sequence shown here is derived from an EMBL/GenBank/DDBJ whole genome shotgun (WGS) entry which is preliminary data.</text>
</comment>
<evidence type="ECO:0000256" key="2">
    <source>
        <dbReference type="ARBA" id="ARBA00023134"/>
    </source>
</evidence>
<dbReference type="OrthoDB" id="8830751at2759"/>
<dbReference type="Proteomes" id="UP000770717">
    <property type="component" value="Unassembled WGS sequence"/>
</dbReference>
<dbReference type="PROSITE" id="PS51420">
    <property type="entry name" value="RHO"/>
    <property type="match status" value="1"/>
</dbReference>
<keyword evidence="1" id="KW-0547">Nucleotide-binding</keyword>
<organism evidence="3 4">
    <name type="scientific">Eleutherodactylus coqui</name>
    <name type="common">Puerto Rican coqui</name>
    <dbReference type="NCBI Taxonomy" id="57060"/>
    <lineage>
        <taxon>Eukaryota</taxon>
        <taxon>Metazoa</taxon>
        <taxon>Chordata</taxon>
        <taxon>Craniata</taxon>
        <taxon>Vertebrata</taxon>
        <taxon>Euteleostomi</taxon>
        <taxon>Amphibia</taxon>
        <taxon>Batrachia</taxon>
        <taxon>Anura</taxon>
        <taxon>Neobatrachia</taxon>
        <taxon>Hyloidea</taxon>
        <taxon>Eleutherodactylidae</taxon>
        <taxon>Eleutherodactylinae</taxon>
        <taxon>Eleutherodactylus</taxon>
        <taxon>Eleutherodactylus</taxon>
    </lineage>
</organism>
<dbReference type="GO" id="GO:0005525">
    <property type="term" value="F:GTP binding"/>
    <property type="evidence" value="ECO:0007669"/>
    <property type="project" value="UniProtKB-KW"/>
</dbReference>
<accession>A0A8J6FV38</accession>
<dbReference type="PRINTS" id="PR00449">
    <property type="entry name" value="RASTRNSFRMNG"/>
</dbReference>
<dbReference type="InterPro" id="IPR003578">
    <property type="entry name" value="Small_GTPase_Rho"/>
</dbReference>
<dbReference type="EMBL" id="WNTK01000001">
    <property type="protein sequence ID" value="KAG9494637.1"/>
    <property type="molecule type" value="Genomic_DNA"/>
</dbReference>
<dbReference type="Pfam" id="PF00071">
    <property type="entry name" value="Ras"/>
    <property type="match status" value="1"/>
</dbReference>
<sequence length="182" mass="20933">MEKISKKLVKKFDHHYFNILTYWTFTIDIEVGGKKVELTLCDTAVDEDHEYYDRLLPLSYLGTDVVLMCSSVDNPNSLENIPERWVPEVRRFYPNVPIILVANKTDLRNDAHNHNELAEMEQKLLRTEDGQAMATRISTYEYLECSAKTNDGVREVVETATRAVLQKSHGPSGKSRNCCKLH</sequence>
<keyword evidence="4" id="KW-1185">Reference proteome</keyword>